<name>X1G9U8_9ZZZZ</name>
<dbReference type="Gene3D" id="3.40.50.1000">
    <property type="entry name" value="HAD superfamily/HAD-like"/>
    <property type="match status" value="1"/>
</dbReference>
<dbReference type="GO" id="GO:0006281">
    <property type="term" value="P:DNA repair"/>
    <property type="evidence" value="ECO:0007669"/>
    <property type="project" value="TreeGrafter"/>
</dbReference>
<dbReference type="SFLD" id="SFLDS00003">
    <property type="entry name" value="Haloacid_Dehalogenase"/>
    <property type="match status" value="1"/>
</dbReference>
<dbReference type="AlphaFoldDB" id="X1G9U8"/>
<sequence length="154" mass="18276">MKNIEYLIWDFDGTLFNTYPSIASTIVKLIKRIYKKDLIFNKIKDLCQVSLYFCFDQISKDLNIDREKLQQEFAREYSNTKESEEPPFSGAIEILKFIKNKGGKNFIVSHRGKNGLFKLLKYYKMRHLFDDIITNEDKLPKKPDPTSFLYLIEK</sequence>
<dbReference type="InterPro" id="IPR036412">
    <property type="entry name" value="HAD-like_sf"/>
</dbReference>
<dbReference type="Pfam" id="PF13419">
    <property type="entry name" value="HAD_2"/>
    <property type="match status" value="1"/>
</dbReference>
<reference evidence="1" key="1">
    <citation type="journal article" date="2014" name="Front. Microbiol.">
        <title>High frequency of phylogenetically diverse reductive dehalogenase-homologous genes in deep subseafloor sedimentary metagenomes.</title>
        <authorList>
            <person name="Kawai M."/>
            <person name="Futagami T."/>
            <person name="Toyoda A."/>
            <person name="Takaki Y."/>
            <person name="Nishi S."/>
            <person name="Hori S."/>
            <person name="Arai W."/>
            <person name="Tsubouchi T."/>
            <person name="Morono Y."/>
            <person name="Uchiyama I."/>
            <person name="Ito T."/>
            <person name="Fujiyama A."/>
            <person name="Inagaki F."/>
            <person name="Takami H."/>
        </authorList>
    </citation>
    <scope>NUCLEOTIDE SEQUENCE</scope>
    <source>
        <strain evidence="1">Expedition CK06-06</strain>
    </source>
</reference>
<dbReference type="InterPro" id="IPR050155">
    <property type="entry name" value="HAD-like_hydrolase_sf"/>
</dbReference>
<comment type="caution">
    <text evidence="1">The sequence shown here is derived from an EMBL/GenBank/DDBJ whole genome shotgun (WGS) entry which is preliminary data.</text>
</comment>
<dbReference type="PANTHER" id="PTHR43434:SF25">
    <property type="entry name" value="PHOSPHOGLYCOLATE PHOSPHATASE"/>
    <property type="match status" value="1"/>
</dbReference>
<dbReference type="PANTHER" id="PTHR43434">
    <property type="entry name" value="PHOSPHOGLYCOLATE PHOSPHATASE"/>
    <property type="match status" value="1"/>
</dbReference>
<dbReference type="SUPFAM" id="SSF56784">
    <property type="entry name" value="HAD-like"/>
    <property type="match status" value="1"/>
</dbReference>
<evidence type="ECO:0000313" key="1">
    <source>
        <dbReference type="EMBL" id="GAH41580.1"/>
    </source>
</evidence>
<protein>
    <submittedName>
        <fullName evidence="1">Uncharacterized protein</fullName>
    </submittedName>
</protein>
<accession>X1G9U8</accession>
<dbReference type="EMBL" id="BARU01013852">
    <property type="protein sequence ID" value="GAH41580.1"/>
    <property type="molecule type" value="Genomic_DNA"/>
</dbReference>
<dbReference type="InterPro" id="IPR041492">
    <property type="entry name" value="HAD_2"/>
</dbReference>
<feature type="non-terminal residue" evidence="1">
    <location>
        <position position="154"/>
    </location>
</feature>
<gene>
    <name evidence="1" type="ORF">S03H2_24773</name>
</gene>
<dbReference type="SFLD" id="SFLDG01129">
    <property type="entry name" value="C1.5:_HAD__Beta-PGM__Phosphata"/>
    <property type="match status" value="1"/>
</dbReference>
<dbReference type="GO" id="GO:0008967">
    <property type="term" value="F:phosphoglycolate phosphatase activity"/>
    <property type="evidence" value="ECO:0007669"/>
    <property type="project" value="TreeGrafter"/>
</dbReference>
<proteinExistence type="predicted"/>
<dbReference type="Gene3D" id="1.10.150.240">
    <property type="entry name" value="Putative phosphatase, domain 2"/>
    <property type="match status" value="1"/>
</dbReference>
<dbReference type="GO" id="GO:0005829">
    <property type="term" value="C:cytosol"/>
    <property type="evidence" value="ECO:0007669"/>
    <property type="project" value="TreeGrafter"/>
</dbReference>
<organism evidence="1">
    <name type="scientific">marine sediment metagenome</name>
    <dbReference type="NCBI Taxonomy" id="412755"/>
    <lineage>
        <taxon>unclassified sequences</taxon>
        <taxon>metagenomes</taxon>
        <taxon>ecological metagenomes</taxon>
    </lineage>
</organism>
<dbReference type="InterPro" id="IPR023214">
    <property type="entry name" value="HAD_sf"/>
</dbReference>
<dbReference type="InterPro" id="IPR023198">
    <property type="entry name" value="PGP-like_dom2"/>
</dbReference>